<sequence>MSDDATVGEVLSRVLQASADGSATFVLSSAHYEETYHRRDPASRRRLGQFMALVSRFNAIAGAPDLLEDEVHAQLARTGGLPERPVPLEKIFGRGAEHAFGNATDGGPTPSSVFGPWGAKGLREYGETELLAGPEQELPHGRIALPTREYADRQLAMELETAGQLQEWGHDRDRAHRFVLAQEAQDAWAMAKILAPAVGIDLTGRADREFLTDFMLSLPAKGAVCRMRMTGHEDPNFRWHRNDLNDITALGTAAAYCDVVVCEKHWGNVLRRHSAHLRAEVTSALPDLLDFLP</sequence>
<feature type="region of interest" description="Disordered" evidence="1">
    <location>
        <begin position="99"/>
        <end position="118"/>
    </location>
</feature>
<organism evidence="2 3">
    <name type="scientific">Motilibacter deserti</name>
    <dbReference type="NCBI Taxonomy" id="2714956"/>
    <lineage>
        <taxon>Bacteria</taxon>
        <taxon>Bacillati</taxon>
        <taxon>Actinomycetota</taxon>
        <taxon>Actinomycetes</taxon>
        <taxon>Motilibacterales</taxon>
        <taxon>Motilibacteraceae</taxon>
        <taxon>Motilibacter</taxon>
    </lineage>
</organism>
<evidence type="ECO:0000256" key="1">
    <source>
        <dbReference type="SAM" id="MobiDB-lite"/>
    </source>
</evidence>
<evidence type="ECO:0000313" key="3">
    <source>
        <dbReference type="Proteomes" id="UP000800981"/>
    </source>
</evidence>
<comment type="caution">
    <text evidence="2">The sequence shown here is derived from an EMBL/GenBank/DDBJ whole genome shotgun (WGS) entry which is preliminary data.</text>
</comment>
<dbReference type="Proteomes" id="UP000800981">
    <property type="component" value="Unassembled WGS sequence"/>
</dbReference>
<proteinExistence type="predicted"/>
<dbReference type="EMBL" id="JAANNP010000240">
    <property type="protein sequence ID" value="NHC16615.1"/>
    <property type="molecule type" value="Genomic_DNA"/>
</dbReference>
<protein>
    <submittedName>
        <fullName evidence="2">Uncharacterized protein</fullName>
    </submittedName>
</protein>
<name>A0ABX0H161_9ACTN</name>
<accession>A0ABX0H161</accession>
<evidence type="ECO:0000313" key="2">
    <source>
        <dbReference type="EMBL" id="NHC16615.1"/>
    </source>
</evidence>
<keyword evidence="3" id="KW-1185">Reference proteome</keyword>
<reference evidence="2 3" key="1">
    <citation type="submission" date="2020-03" db="EMBL/GenBank/DDBJ databases">
        <title>Two novel Motilibacter sp.</title>
        <authorList>
            <person name="Liu S."/>
        </authorList>
    </citation>
    <scope>NUCLEOTIDE SEQUENCE [LARGE SCALE GENOMIC DNA]</scope>
    <source>
        <strain evidence="2 3">E257</strain>
    </source>
</reference>
<gene>
    <name evidence="2" type="ORF">G9H71_22800</name>
</gene>